<dbReference type="Pfam" id="PF10531">
    <property type="entry name" value="SLBB"/>
    <property type="match status" value="1"/>
</dbReference>
<organism evidence="2 3">
    <name type="scientific">Niallia hominis</name>
    <dbReference type="NCBI Taxonomy" id="3133173"/>
    <lineage>
        <taxon>Bacteria</taxon>
        <taxon>Bacillati</taxon>
        <taxon>Bacillota</taxon>
        <taxon>Bacilli</taxon>
        <taxon>Bacillales</taxon>
        <taxon>Bacillaceae</taxon>
        <taxon>Niallia</taxon>
    </lineage>
</organism>
<reference evidence="2 3" key="1">
    <citation type="submission" date="2024-03" db="EMBL/GenBank/DDBJ databases">
        <title>Human intestinal bacterial collection.</title>
        <authorList>
            <person name="Pauvert C."/>
            <person name="Hitch T.C.A."/>
            <person name="Clavel T."/>
        </authorList>
    </citation>
    <scope>NUCLEOTIDE SEQUENCE [LARGE SCALE GENOMIC DNA]</scope>
    <source>
        <strain evidence="2 3">CLA-SR-H024</strain>
    </source>
</reference>
<dbReference type="Proteomes" id="UP001465426">
    <property type="component" value="Unassembled WGS sequence"/>
</dbReference>
<proteinExistence type="predicted"/>
<protein>
    <submittedName>
        <fullName evidence="2">Helix-hairpin-helix domain-containing protein</fullName>
    </submittedName>
</protein>
<dbReference type="Gene3D" id="1.10.150.280">
    <property type="entry name" value="AF1531-like domain"/>
    <property type="match status" value="1"/>
</dbReference>
<comment type="caution">
    <text evidence="2">The sequence shown here is derived from an EMBL/GenBank/DDBJ whole genome shotgun (WGS) entry which is preliminary data.</text>
</comment>
<gene>
    <name evidence="2" type="ORF">WMO63_04030</name>
</gene>
<evidence type="ECO:0000313" key="2">
    <source>
        <dbReference type="EMBL" id="MEQ2464836.1"/>
    </source>
</evidence>
<dbReference type="EMBL" id="JBBMFN010000005">
    <property type="protein sequence ID" value="MEQ2464836.1"/>
    <property type="molecule type" value="Genomic_DNA"/>
</dbReference>
<dbReference type="Gene3D" id="3.10.20.600">
    <property type="match status" value="1"/>
</dbReference>
<dbReference type="InterPro" id="IPR051675">
    <property type="entry name" value="Endo/Exo/Phosphatase_dom_1"/>
</dbReference>
<dbReference type="InterPro" id="IPR003583">
    <property type="entry name" value="Hlx-hairpin-Hlx_DNA-bd_motif"/>
</dbReference>
<sequence>MDWLRKNRKFIFIVLGCLLFLVLYHYSPILMQPNEEEDYIQQDDLFAGSSVEETAIDGNSVEEGLQDKLLIVDVKGAVKNPGVYEATEGDRVNDIIKKAGGMLDKGEKNGVNLAMKVTDEMIIYVPYIGEEDSIISESGNQTSLSSDEELININKASETELTELPGVGPSKAAAIIEYREQNGGFSTKEDIKNISGIGEKTYEKLEAFITIK</sequence>
<dbReference type="SMART" id="SM00278">
    <property type="entry name" value="HhH1"/>
    <property type="match status" value="2"/>
</dbReference>
<dbReference type="Pfam" id="PF12836">
    <property type="entry name" value="HHH_3"/>
    <property type="match status" value="1"/>
</dbReference>
<dbReference type="InterPro" id="IPR019554">
    <property type="entry name" value="Soluble_ligand-bd"/>
</dbReference>
<dbReference type="RefSeq" id="WP_031536577.1">
    <property type="nucleotide sequence ID" value="NZ_JBBMFN010000005.1"/>
</dbReference>
<dbReference type="PANTHER" id="PTHR21180:SF32">
    <property type="entry name" value="ENDONUCLEASE_EXONUCLEASE_PHOSPHATASE FAMILY DOMAIN-CONTAINING PROTEIN 1"/>
    <property type="match status" value="1"/>
</dbReference>
<keyword evidence="3" id="KW-1185">Reference proteome</keyword>
<dbReference type="PANTHER" id="PTHR21180">
    <property type="entry name" value="ENDONUCLEASE/EXONUCLEASE/PHOSPHATASE FAMILY DOMAIN-CONTAINING PROTEIN 1"/>
    <property type="match status" value="1"/>
</dbReference>
<dbReference type="SUPFAM" id="SSF47781">
    <property type="entry name" value="RuvA domain 2-like"/>
    <property type="match status" value="1"/>
</dbReference>
<dbReference type="InterPro" id="IPR010994">
    <property type="entry name" value="RuvA_2-like"/>
</dbReference>
<evidence type="ECO:0000313" key="3">
    <source>
        <dbReference type="Proteomes" id="UP001465426"/>
    </source>
</evidence>
<feature type="domain" description="Helix-hairpin-helix DNA-binding motif class 1" evidence="1">
    <location>
        <begin position="189"/>
        <end position="208"/>
    </location>
</feature>
<dbReference type="SUPFAM" id="SSF142984">
    <property type="entry name" value="Nqo1 middle domain-like"/>
    <property type="match status" value="1"/>
</dbReference>
<feature type="domain" description="Helix-hairpin-helix DNA-binding motif class 1" evidence="1">
    <location>
        <begin position="159"/>
        <end position="178"/>
    </location>
</feature>
<name>A0ABV1EUQ6_9BACI</name>
<evidence type="ECO:0000259" key="1">
    <source>
        <dbReference type="SMART" id="SM00278"/>
    </source>
</evidence>
<dbReference type="InterPro" id="IPR004509">
    <property type="entry name" value="Competence_ComEA_HhH"/>
</dbReference>
<accession>A0ABV1EUQ6</accession>
<dbReference type="NCBIfam" id="TIGR00426">
    <property type="entry name" value="competence protein ComEA helix-hairpin-helix repeat region"/>
    <property type="match status" value="1"/>
</dbReference>